<reference evidence="5 6" key="1">
    <citation type="submission" date="2018-09" db="EMBL/GenBank/DDBJ databases">
        <title>Genome sequence and characterization of the bcs clusters for the production of nanocellulose from the low pH resistant strain Komagataeibacter medellinensis ID13488.</title>
        <authorList>
            <person name="Hernandez-Arriaga A.M."/>
            <person name="Del Cerro C."/>
            <person name="Urbina L."/>
            <person name="Eceiza A."/>
            <person name="Retegi A."/>
            <person name="Prieto M.A."/>
        </authorList>
    </citation>
    <scope>NUCLEOTIDE SEQUENCE [LARGE SCALE GENOMIC DNA]</scope>
    <source>
        <strain evidence="5 6">ID13488</strain>
    </source>
</reference>
<evidence type="ECO:0000259" key="4">
    <source>
        <dbReference type="SMART" id="SM00822"/>
    </source>
</evidence>
<gene>
    <name evidence="5" type="ORF">D3W54_01565</name>
</gene>
<dbReference type="Proteomes" id="UP000427842">
    <property type="component" value="Unassembled WGS sequence"/>
</dbReference>
<evidence type="ECO:0000256" key="1">
    <source>
        <dbReference type="ARBA" id="ARBA00006484"/>
    </source>
</evidence>
<dbReference type="PRINTS" id="PR00080">
    <property type="entry name" value="SDRFAMILY"/>
</dbReference>
<keyword evidence="2" id="KW-0560">Oxidoreductase</keyword>
<dbReference type="NCBIfam" id="NF004826">
    <property type="entry name" value="PRK06182.1"/>
    <property type="match status" value="1"/>
</dbReference>
<dbReference type="PANTHER" id="PTHR44169:SF6">
    <property type="entry name" value="NADPH-DEPENDENT 1-ACYLDIHYDROXYACETONE PHOSPHATE REDUCTASE"/>
    <property type="match status" value="1"/>
</dbReference>
<evidence type="ECO:0000313" key="5">
    <source>
        <dbReference type="EMBL" id="KAB8125126.1"/>
    </source>
</evidence>
<proteinExistence type="inferred from homology"/>
<dbReference type="PRINTS" id="PR00081">
    <property type="entry name" value="GDHRDH"/>
</dbReference>
<dbReference type="RefSeq" id="WP_153467777.1">
    <property type="nucleotide sequence ID" value="NZ_QYAZ01000001.1"/>
</dbReference>
<dbReference type="SUPFAM" id="SSF51735">
    <property type="entry name" value="NAD(P)-binding Rossmann-fold domains"/>
    <property type="match status" value="1"/>
</dbReference>
<comment type="caution">
    <text evidence="5">The sequence shown here is derived from an EMBL/GenBank/DDBJ whole genome shotgun (WGS) entry which is preliminary data.</text>
</comment>
<dbReference type="EMBL" id="QYAZ01000001">
    <property type="protein sequence ID" value="KAB8125126.1"/>
    <property type="molecule type" value="Genomic_DNA"/>
</dbReference>
<name>A0ABQ6VY45_9PROT</name>
<feature type="domain" description="Ketoreductase" evidence="4">
    <location>
        <begin position="4"/>
        <end position="159"/>
    </location>
</feature>
<sequence length="272" mass="29756">MIQKTALVTGGSSGIGAATARQLKAQGFIVYAVARHVEQMASMEAAGIHILPLDITDELSLQSCVETILAQQGRIDILVNNAGYGSYGAVEDVSIEEARRQFEVNLFGLARLTQLILPKMRESRFGRIVNVSSIGGKIYTPFGAWYHATKHALEGWSDCLRIETKPFGIDVIVVEPGGIRTSWSRIAVDHLRKTSATGPYAAAVTRAADGMTRVYASRQLSDPSVVATTILKAIGATKPKTRYHVGYMARTALTMRWLLSDRMFDRLITSRL</sequence>
<dbReference type="CDD" id="cd05374">
    <property type="entry name" value="17beta-HSD-like_SDR_c"/>
    <property type="match status" value="1"/>
</dbReference>
<accession>A0ABQ6VY45</accession>
<comment type="similarity">
    <text evidence="1 3">Belongs to the short-chain dehydrogenases/reductases (SDR) family.</text>
</comment>
<dbReference type="Gene3D" id="3.40.50.720">
    <property type="entry name" value="NAD(P)-binding Rossmann-like Domain"/>
    <property type="match status" value="1"/>
</dbReference>
<dbReference type="InterPro" id="IPR057326">
    <property type="entry name" value="KR_dom"/>
</dbReference>
<dbReference type="Pfam" id="PF00106">
    <property type="entry name" value="adh_short"/>
    <property type="match status" value="1"/>
</dbReference>
<dbReference type="PANTHER" id="PTHR44169">
    <property type="entry name" value="NADPH-DEPENDENT 1-ACYLDIHYDROXYACETONE PHOSPHATE REDUCTASE"/>
    <property type="match status" value="1"/>
</dbReference>
<evidence type="ECO:0000313" key="6">
    <source>
        <dbReference type="Proteomes" id="UP000427842"/>
    </source>
</evidence>
<dbReference type="SMART" id="SM00822">
    <property type="entry name" value="PKS_KR"/>
    <property type="match status" value="1"/>
</dbReference>
<dbReference type="InterPro" id="IPR002347">
    <property type="entry name" value="SDR_fam"/>
</dbReference>
<dbReference type="InterPro" id="IPR036291">
    <property type="entry name" value="NAD(P)-bd_dom_sf"/>
</dbReference>
<keyword evidence="6" id="KW-1185">Reference proteome</keyword>
<evidence type="ECO:0000256" key="2">
    <source>
        <dbReference type="ARBA" id="ARBA00023002"/>
    </source>
</evidence>
<evidence type="ECO:0000256" key="3">
    <source>
        <dbReference type="RuleBase" id="RU000363"/>
    </source>
</evidence>
<protein>
    <submittedName>
        <fullName evidence="5">Oxidoreductase</fullName>
    </submittedName>
</protein>
<organism evidence="5 6">
    <name type="scientific">Komagataeibacter medellinensis</name>
    <dbReference type="NCBI Taxonomy" id="1177712"/>
    <lineage>
        <taxon>Bacteria</taxon>
        <taxon>Pseudomonadati</taxon>
        <taxon>Pseudomonadota</taxon>
        <taxon>Alphaproteobacteria</taxon>
        <taxon>Acetobacterales</taxon>
        <taxon>Acetobacteraceae</taxon>
        <taxon>Komagataeibacter</taxon>
    </lineage>
</organism>